<evidence type="ECO:0000256" key="2">
    <source>
        <dbReference type="ARBA" id="ARBA00022898"/>
    </source>
</evidence>
<evidence type="ECO:0000259" key="5">
    <source>
        <dbReference type="Pfam" id="PF01168"/>
    </source>
</evidence>
<reference evidence="6 7" key="1">
    <citation type="submission" date="2023-03" db="EMBL/GenBank/DDBJ databases">
        <title>Bacillus Genome Sequencing.</title>
        <authorList>
            <person name="Dunlap C."/>
        </authorList>
    </citation>
    <scope>NUCLEOTIDE SEQUENCE [LARGE SCALE GENOMIC DNA]</scope>
    <source>
        <strain evidence="6 7">B-59205</strain>
    </source>
</reference>
<dbReference type="GO" id="GO:0030170">
    <property type="term" value="F:pyridoxal phosphate binding"/>
    <property type="evidence" value="ECO:0007669"/>
    <property type="project" value="TreeGrafter"/>
</dbReference>
<comment type="cofactor">
    <cofactor evidence="1">
        <name>pyridoxal 5'-phosphate</name>
        <dbReference type="ChEBI" id="CHEBI:597326"/>
    </cofactor>
</comment>
<dbReference type="InterPro" id="IPR011079">
    <property type="entry name" value="Ala_racemase_C"/>
</dbReference>
<dbReference type="AlphaFoldDB" id="A0AAW9NSF7"/>
<dbReference type="InterPro" id="IPR001608">
    <property type="entry name" value="Ala_racemase_N"/>
</dbReference>
<feature type="domain" description="Alanine racemase C-terminal" evidence="4">
    <location>
        <begin position="223"/>
        <end position="343"/>
    </location>
</feature>
<keyword evidence="7" id="KW-1185">Reference proteome</keyword>
<dbReference type="EMBL" id="JARSFG010000012">
    <property type="protein sequence ID" value="MEC1178649.1"/>
    <property type="molecule type" value="Genomic_DNA"/>
</dbReference>
<dbReference type="SUPFAM" id="SSF50621">
    <property type="entry name" value="Alanine racemase C-terminal domain-like"/>
    <property type="match status" value="1"/>
</dbReference>
<accession>A0AAW9NSF7</accession>
<evidence type="ECO:0000256" key="1">
    <source>
        <dbReference type="ARBA" id="ARBA00001933"/>
    </source>
</evidence>
<comment type="caution">
    <text evidence="6">The sequence shown here is derived from an EMBL/GenBank/DDBJ whole genome shotgun (WGS) entry which is preliminary data.</text>
</comment>
<dbReference type="Pfam" id="PF01168">
    <property type="entry name" value="Ala_racemase_N"/>
    <property type="match status" value="1"/>
</dbReference>
<keyword evidence="2" id="KW-0663">Pyridoxal phosphate</keyword>
<name>A0AAW9NSF7_9BACL</name>
<dbReference type="Gene3D" id="2.40.37.10">
    <property type="entry name" value="Lyase, Ornithine Decarboxylase, Chain A, domain 1"/>
    <property type="match status" value="1"/>
</dbReference>
<dbReference type="Proteomes" id="UP001344888">
    <property type="component" value="Unassembled WGS sequence"/>
</dbReference>
<sequence length="347" mass="40500">MISILNNNFIEITVDNLISNILSIRIKALESSKLYIVVKSNFYGLGIPLLKELIDYVDGVVVGDINDYLNIKTYLLKINKEIIILYPNLNDKEIIKEICSNENLYFTIMNIEDYKYVSKYECFRLYLRIDPFLGLHGVDFSTAKSYLDKYKFYGVLVHVNEYLDIEEENHLLEIINWAKTKNLKINIGGSAIVNYERILNEQIDLRFTKGIIAPINNRESILLKTRILMKSQIESTTQIGYKSDRIHLEKGTILLISLGYGDFKMLPIYYEQKTPLIIEGKKFYIPCYPCMNTCWLYCEEFVEVKSEYIDLYNSIISNQIINYLDLDQDEILSSFSENIERNYIKGG</sequence>
<dbReference type="GO" id="GO:0005829">
    <property type="term" value="C:cytosol"/>
    <property type="evidence" value="ECO:0007669"/>
    <property type="project" value="TreeGrafter"/>
</dbReference>
<dbReference type="Gene3D" id="3.20.20.10">
    <property type="entry name" value="Alanine racemase"/>
    <property type="match status" value="1"/>
</dbReference>
<organism evidence="6 7">
    <name type="scientific">Metasolibacillus meyeri</name>
    <dbReference type="NCBI Taxonomy" id="1071052"/>
    <lineage>
        <taxon>Bacteria</taxon>
        <taxon>Bacillati</taxon>
        <taxon>Bacillota</taxon>
        <taxon>Bacilli</taxon>
        <taxon>Bacillales</taxon>
        <taxon>Caryophanaceae</taxon>
        <taxon>Metasolibacillus</taxon>
    </lineage>
</organism>
<dbReference type="EC" id="5.1.1.1" evidence="6"/>
<dbReference type="PANTHER" id="PTHR30511:SF0">
    <property type="entry name" value="ALANINE RACEMASE, CATABOLIC-RELATED"/>
    <property type="match status" value="1"/>
</dbReference>
<dbReference type="GO" id="GO:0008784">
    <property type="term" value="F:alanine racemase activity"/>
    <property type="evidence" value="ECO:0007669"/>
    <property type="project" value="UniProtKB-EC"/>
</dbReference>
<feature type="domain" description="Alanine racemase N-terminal" evidence="5">
    <location>
        <begin position="12"/>
        <end position="144"/>
    </location>
</feature>
<dbReference type="Pfam" id="PF00842">
    <property type="entry name" value="Ala_racemase_C"/>
    <property type="match status" value="1"/>
</dbReference>
<dbReference type="InterPro" id="IPR029066">
    <property type="entry name" value="PLP-binding_barrel"/>
</dbReference>
<evidence type="ECO:0000256" key="3">
    <source>
        <dbReference type="ARBA" id="ARBA00023235"/>
    </source>
</evidence>
<evidence type="ECO:0000313" key="6">
    <source>
        <dbReference type="EMBL" id="MEC1178649.1"/>
    </source>
</evidence>
<evidence type="ECO:0000259" key="4">
    <source>
        <dbReference type="Pfam" id="PF00842"/>
    </source>
</evidence>
<protein>
    <submittedName>
        <fullName evidence="6">Alanine racemase</fullName>
        <ecNumber evidence="6">5.1.1.1</ecNumber>
    </submittedName>
</protein>
<dbReference type="InterPro" id="IPR000821">
    <property type="entry name" value="Ala_racemase"/>
</dbReference>
<dbReference type="RefSeq" id="WP_326123131.1">
    <property type="nucleotide sequence ID" value="NZ_JARSFG010000012.1"/>
</dbReference>
<keyword evidence="3 6" id="KW-0413">Isomerase</keyword>
<dbReference type="SUPFAM" id="SSF51419">
    <property type="entry name" value="PLP-binding barrel"/>
    <property type="match status" value="1"/>
</dbReference>
<dbReference type="PANTHER" id="PTHR30511">
    <property type="entry name" value="ALANINE RACEMASE"/>
    <property type="match status" value="1"/>
</dbReference>
<evidence type="ECO:0000313" key="7">
    <source>
        <dbReference type="Proteomes" id="UP001344888"/>
    </source>
</evidence>
<gene>
    <name evidence="6" type="ORF">P9B03_09165</name>
</gene>
<dbReference type="InterPro" id="IPR009006">
    <property type="entry name" value="Ala_racemase/Decarboxylase_C"/>
</dbReference>
<proteinExistence type="predicted"/>